<proteinExistence type="predicted"/>
<keyword evidence="3" id="KW-1185">Reference proteome</keyword>
<reference evidence="2" key="3">
    <citation type="submission" date="2015-02" db="UniProtKB">
        <authorList>
            <consortium name="EnsemblProtists"/>
        </authorList>
    </citation>
    <scope>IDENTIFICATION</scope>
    <source>
        <strain evidence="2">DAOM BR144</strain>
    </source>
</reference>
<evidence type="ECO:0000313" key="3">
    <source>
        <dbReference type="Proteomes" id="UP000019132"/>
    </source>
</evidence>
<dbReference type="HOGENOM" id="CLU_100038_2_0_1"/>
<evidence type="ECO:0000313" key="2">
    <source>
        <dbReference type="EnsemblProtists" id="PYU1_T000972"/>
    </source>
</evidence>
<dbReference type="Proteomes" id="UP000019132">
    <property type="component" value="Unassembled WGS sequence"/>
</dbReference>
<feature type="region of interest" description="Disordered" evidence="1">
    <location>
        <begin position="56"/>
        <end position="86"/>
    </location>
</feature>
<dbReference type="OMA" id="FCEAHRK"/>
<dbReference type="EMBL" id="GL376620">
    <property type="status" value="NOT_ANNOTATED_CDS"/>
    <property type="molecule type" value="Genomic_DNA"/>
</dbReference>
<feature type="compositionally biased region" description="Basic and acidic residues" evidence="1">
    <location>
        <begin position="56"/>
        <end position="68"/>
    </location>
</feature>
<reference evidence="3" key="1">
    <citation type="journal article" date="2010" name="Genome Biol.">
        <title>Genome sequence of the necrotrophic plant pathogen Pythium ultimum reveals original pathogenicity mechanisms and effector repertoire.</title>
        <authorList>
            <person name="Levesque C.A."/>
            <person name="Brouwer H."/>
            <person name="Cano L."/>
            <person name="Hamilton J.P."/>
            <person name="Holt C."/>
            <person name="Huitema E."/>
            <person name="Raffaele S."/>
            <person name="Robideau G.P."/>
            <person name="Thines M."/>
            <person name="Win J."/>
            <person name="Zerillo M.M."/>
            <person name="Beakes G.W."/>
            <person name="Boore J.L."/>
            <person name="Busam D."/>
            <person name="Dumas B."/>
            <person name="Ferriera S."/>
            <person name="Fuerstenberg S.I."/>
            <person name="Gachon C.M."/>
            <person name="Gaulin E."/>
            <person name="Govers F."/>
            <person name="Grenville-Briggs L."/>
            <person name="Horner N."/>
            <person name="Hostetler J."/>
            <person name="Jiang R.H."/>
            <person name="Johnson J."/>
            <person name="Krajaejun T."/>
            <person name="Lin H."/>
            <person name="Meijer H.J."/>
            <person name="Moore B."/>
            <person name="Morris P."/>
            <person name="Phuntmart V."/>
            <person name="Puiu D."/>
            <person name="Shetty J."/>
            <person name="Stajich J.E."/>
            <person name="Tripathy S."/>
            <person name="Wawra S."/>
            <person name="van West P."/>
            <person name="Whitty B.R."/>
            <person name="Coutinho P.M."/>
            <person name="Henrissat B."/>
            <person name="Martin F."/>
            <person name="Thomas P.D."/>
            <person name="Tyler B.M."/>
            <person name="De Vries R.P."/>
            <person name="Kamoun S."/>
            <person name="Yandell M."/>
            <person name="Tisserat N."/>
            <person name="Buell C.R."/>
        </authorList>
    </citation>
    <scope>NUCLEOTIDE SEQUENCE</scope>
    <source>
        <strain evidence="3">DAOM:BR144</strain>
    </source>
</reference>
<dbReference type="VEuPathDB" id="FungiDB:PYU1_G000972"/>
<dbReference type="EnsemblProtists" id="PYU1_T000972">
    <property type="protein sequence ID" value="PYU1_T000972"/>
    <property type="gene ID" value="PYU1_G000972"/>
</dbReference>
<dbReference type="InParanoid" id="K3W7N1"/>
<protein>
    <submittedName>
        <fullName evidence="2">Uncharacterized protein</fullName>
    </submittedName>
</protein>
<name>K3W7N1_GLOUD</name>
<dbReference type="AlphaFoldDB" id="K3W7N1"/>
<reference evidence="3" key="2">
    <citation type="submission" date="2010-04" db="EMBL/GenBank/DDBJ databases">
        <authorList>
            <person name="Buell R."/>
            <person name="Hamilton J."/>
            <person name="Hostetler J."/>
        </authorList>
    </citation>
    <scope>NUCLEOTIDE SEQUENCE [LARGE SCALE GENOMIC DNA]</scope>
    <source>
        <strain evidence="3">DAOM:BR144</strain>
    </source>
</reference>
<accession>K3W7N1</accession>
<evidence type="ECO:0000256" key="1">
    <source>
        <dbReference type="SAM" id="MobiDB-lite"/>
    </source>
</evidence>
<sequence length="135" mass="15783">MPSIEVTRINTLAHLIQERSEDPDLRCCYPSKLCNNPRVIKRNGELHRFCEAHRKRANENQRRQDEKRKQRALAQKRQMEASAPSQITYDQEKFDSVISPLGLDEADLRVLEAFLFDFDIDFDNSTDPLCFNKSV</sequence>
<organism evidence="2 3">
    <name type="scientific">Globisporangium ultimum (strain ATCC 200006 / CBS 805.95 / DAOM BR144)</name>
    <name type="common">Pythium ultimum</name>
    <dbReference type="NCBI Taxonomy" id="431595"/>
    <lineage>
        <taxon>Eukaryota</taxon>
        <taxon>Sar</taxon>
        <taxon>Stramenopiles</taxon>
        <taxon>Oomycota</taxon>
        <taxon>Peronosporomycetes</taxon>
        <taxon>Pythiales</taxon>
        <taxon>Pythiaceae</taxon>
        <taxon>Globisporangium</taxon>
    </lineage>
</organism>